<feature type="coiled-coil region" evidence="1">
    <location>
        <begin position="49"/>
        <end position="83"/>
    </location>
</feature>
<keyword evidence="5" id="KW-1185">Reference proteome</keyword>
<dbReference type="Proteomes" id="UP000251571">
    <property type="component" value="Unassembled WGS sequence"/>
</dbReference>
<evidence type="ECO:0000313" key="5">
    <source>
        <dbReference type="Proteomes" id="UP000245839"/>
    </source>
</evidence>
<dbReference type="OrthoDB" id="7868372at2"/>
<gene>
    <name evidence="3" type="ORF">BCF38_104249</name>
    <name evidence="4" type="ORF">SAMN05421539_104249</name>
</gene>
<dbReference type="InterPro" id="IPR024930">
    <property type="entry name" value="Skp_dom_sf"/>
</dbReference>
<protein>
    <submittedName>
        <fullName evidence="3">Outer membrane OmpH-like protein</fullName>
    </submittedName>
    <submittedName>
        <fullName evidence="4">Outer membrane protein (OmpH-like)</fullName>
    </submittedName>
</protein>
<evidence type="ECO:0000313" key="6">
    <source>
        <dbReference type="Proteomes" id="UP000251571"/>
    </source>
</evidence>
<keyword evidence="1" id="KW-0175">Coiled coil</keyword>
<proteinExistence type="predicted"/>
<dbReference type="SUPFAM" id="SSF111384">
    <property type="entry name" value="OmpH-like"/>
    <property type="match status" value="1"/>
</dbReference>
<dbReference type="SMART" id="SM00935">
    <property type="entry name" value="OmpH"/>
    <property type="match status" value="1"/>
</dbReference>
<evidence type="ECO:0000313" key="3">
    <source>
        <dbReference type="EMBL" id="PWJ19315.1"/>
    </source>
</evidence>
<evidence type="ECO:0000256" key="1">
    <source>
        <dbReference type="SAM" id="Coils"/>
    </source>
</evidence>
<dbReference type="Proteomes" id="UP000245839">
    <property type="component" value="Unassembled WGS sequence"/>
</dbReference>
<dbReference type="InterPro" id="IPR005632">
    <property type="entry name" value="Chaperone_Skp"/>
</dbReference>
<dbReference type="Pfam" id="PF03938">
    <property type="entry name" value="OmpH"/>
    <property type="match status" value="1"/>
</dbReference>
<accession>A0A2Y9AU00</accession>
<feature type="signal peptide" evidence="2">
    <location>
        <begin position="1"/>
        <end position="18"/>
    </location>
</feature>
<sequence>MWRALALFLALCGAPAGAQGLPSGVPASAVVVLDRDLLFTQTRFGRRILSDIEASSRELAAENRRIEAELEAEERALTERRAELPPEEFQSLADAFDEKVTGIRQTQDAKARNIQLRSDRAQAIFFEQANPILLDLVREIGALVILDRRIVIASADRVDITTLARDRIDAALGEGEGLPDAVSPSGTD</sequence>
<dbReference type="AlphaFoldDB" id="A0A2Y9AU00"/>
<feature type="chain" id="PRO_5036326969" evidence="2">
    <location>
        <begin position="19"/>
        <end position="188"/>
    </location>
</feature>
<evidence type="ECO:0000313" key="4">
    <source>
        <dbReference type="EMBL" id="SSA45977.1"/>
    </source>
</evidence>
<keyword evidence="2" id="KW-0732">Signal</keyword>
<reference evidence="3 5" key="2">
    <citation type="submission" date="2018-03" db="EMBL/GenBank/DDBJ databases">
        <title>Genomic Encyclopedia of Archaeal and Bacterial Type Strains, Phase II (KMG-II): from individual species to whole genera.</title>
        <authorList>
            <person name="Goeker M."/>
        </authorList>
    </citation>
    <scope>NUCLEOTIDE SEQUENCE [LARGE SCALE GENOMIC DNA]</scope>
    <source>
        <strain evidence="3 5">DSM 25227</strain>
    </source>
</reference>
<dbReference type="EMBL" id="QGDJ01000004">
    <property type="protein sequence ID" value="PWJ19315.1"/>
    <property type="molecule type" value="Genomic_DNA"/>
</dbReference>
<dbReference type="GO" id="GO:0051082">
    <property type="term" value="F:unfolded protein binding"/>
    <property type="evidence" value="ECO:0007669"/>
    <property type="project" value="InterPro"/>
</dbReference>
<dbReference type="EMBL" id="UETC01000004">
    <property type="protein sequence ID" value="SSA45977.1"/>
    <property type="molecule type" value="Genomic_DNA"/>
</dbReference>
<reference evidence="4 6" key="1">
    <citation type="submission" date="2016-10" db="EMBL/GenBank/DDBJ databases">
        <authorList>
            <person name="Cai Z."/>
        </authorList>
    </citation>
    <scope>NUCLEOTIDE SEQUENCE [LARGE SCALE GENOMIC DNA]</scope>
    <source>
        <strain evidence="4 6">DSM 25227</strain>
    </source>
</reference>
<evidence type="ECO:0000256" key="2">
    <source>
        <dbReference type="SAM" id="SignalP"/>
    </source>
</evidence>
<dbReference type="Gene3D" id="3.30.910.20">
    <property type="entry name" value="Skp domain"/>
    <property type="match status" value="1"/>
</dbReference>
<organism evidence="4 6">
    <name type="scientific">Jannaschia seohaensis</name>
    <dbReference type="NCBI Taxonomy" id="475081"/>
    <lineage>
        <taxon>Bacteria</taxon>
        <taxon>Pseudomonadati</taxon>
        <taxon>Pseudomonadota</taxon>
        <taxon>Alphaproteobacteria</taxon>
        <taxon>Rhodobacterales</taxon>
        <taxon>Roseobacteraceae</taxon>
        <taxon>Jannaschia</taxon>
    </lineage>
</organism>
<name>A0A2Y9AU00_9RHOB</name>
<dbReference type="RefSeq" id="WP_109564413.1">
    <property type="nucleotide sequence ID" value="NZ_QGDJ01000004.1"/>
</dbReference>